<dbReference type="HOGENOM" id="CLU_1298466_0_0_9"/>
<dbReference type="PATRIC" id="fig|525330.7.peg.1268"/>
<evidence type="ECO:0000313" key="7">
    <source>
        <dbReference type="Proteomes" id="UP000003491"/>
    </source>
</evidence>
<comment type="caution">
    <text evidence="6">The sequence shown here is derived from an EMBL/GenBank/DDBJ whole genome shotgun (WGS) entry which is preliminary data.</text>
</comment>
<comment type="subcellular location">
    <subcellularLocation>
        <location evidence="1">Membrane</location>
        <topology evidence="1">Multi-pass membrane protein</topology>
    </subcellularLocation>
</comment>
<name>C2E316_LACJH</name>
<feature type="transmembrane region" description="Helical" evidence="5">
    <location>
        <begin position="182"/>
        <end position="206"/>
    </location>
</feature>
<evidence type="ECO:0000256" key="2">
    <source>
        <dbReference type="ARBA" id="ARBA00022692"/>
    </source>
</evidence>
<sequence length="212" mass="23669">MMILLYMSNSFSNTSSKDLTTFFLAASLLSFTLFLQYLIVFFKSSNSNDKNIAKAFCSILIFRTLALLVVGLSNTSLGRLVYVQMAGMTIIAYLFKLIPNVEEFVILLTQCVTVLYLFYYILMFVAFLRLRYQQPNRPRSFKVPSGKVGAWIIAGVGLILSIFGIVLAFYPPAQVKTEVGSPVTYIIVIAVLVAVVLLTCLGLYLLSKKHPN</sequence>
<dbReference type="Proteomes" id="UP000003491">
    <property type="component" value="Unassembled WGS sequence"/>
</dbReference>
<accession>C2E316</accession>
<dbReference type="InterPro" id="IPR002293">
    <property type="entry name" value="AA/rel_permease1"/>
</dbReference>
<evidence type="ECO:0000256" key="5">
    <source>
        <dbReference type="SAM" id="Phobius"/>
    </source>
</evidence>
<feature type="transmembrane region" description="Helical" evidence="5">
    <location>
        <begin position="21"/>
        <end position="40"/>
    </location>
</feature>
<evidence type="ECO:0000256" key="1">
    <source>
        <dbReference type="ARBA" id="ARBA00004141"/>
    </source>
</evidence>
<dbReference type="GO" id="GO:0022857">
    <property type="term" value="F:transmembrane transporter activity"/>
    <property type="evidence" value="ECO:0007669"/>
    <property type="project" value="InterPro"/>
</dbReference>
<feature type="transmembrane region" description="Helical" evidence="5">
    <location>
        <begin position="104"/>
        <end position="128"/>
    </location>
</feature>
<dbReference type="AlphaFoldDB" id="C2E316"/>
<dbReference type="EMBL" id="ACGR01000021">
    <property type="protein sequence ID" value="EEJ60726.1"/>
    <property type="molecule type" value="Genomic_DNA"/>
</dbReference>
<keyword evidence="2 5" id="KW-0812">Transmembrane</keyword>
<proteinExistence type="predicted"/>
<evidence type="ECO:0000256" key="4">
    <source>
        <dbReference type="ARBA" id="ARBA00023136"/>
    </source>
</evidence>
<organism evidence="6 7">
    <name type="scientific">Lactobacillus johnsonii ATCC 33200</name>
    <dbReference type="NCBI Taxonomy" id="525330"/>
    <lineage>
        <taxon>Bacteria</taxon>
        <taxon>Bacillati</taxon>
        <taxon>Bacillota</taxon>
        <taxon>Bacilli</taxon>
        <taxon>Lactobacillales</taxon>
        <taxon>Lactobacillaceae</taxon>
        <taxon>Lactobacillus</taxon>
    </lineage>
</organism>
<dbReference type="GO" id="GO:0016020">
    <property type="term" value="C:membrane"/>
    <property type="evidence" value="ECO:0007669"/>
    <property type="project" value="UniProtKB-SubCell"/>
</dbReference>
<keyword evidence="4 5" id="KW-0472">Membrane</keyword>
<feature type="transmembrane region" description="Helical" evidence="5">
    <location>
        <begin position="52"/>
        <end position="73"/>
    </location>
</feature>
<keyword evidence="3 5" id="KW-1133">Transmembrane helix</keyword>
<protein>
    <submittedName>
        <fullName evidence="6">Uncharacterized protein</fullName>
    </submittedName>
</protein>
<evidence type="ECO:0000313" key="6">
    <source>
        <dbReference type="EMBL" id="EEJ60726.1"/>
    </source>
</evidence>
<feature type="transmembrane region" description="Helical" evidence="5">
    <location>
        <begin position="148"/>
        <end position="170"/>
    </location>
</feature>
<dbReference type="Pfam" id="PF13520">
    <property type="entry name" value="AA_permease_2"/>
    <property type="match status" value="1"/>
</dbReference>
<reference evidence="6 7" key="1">
    <citation type="submission" date="2009-01" db="EMBL/GenBank/DDBJ databases">
        <authorList>
            <person name="Qin X."/>
            <person name="Bachman B."/>
            <person name="Battles P."/>
            <person name="Bell A."/>
            <person name="Bess C."/>
            <person name="Bickham C."/>
            <person name="Chaboub L."/>
            <person name="Chen D."/>
            <person name="Coyle M."/>
            <person name="Deiros D.R."/>
            <person name="Dinh H."/>
            <person name="Forbes L."/>
            <person name="Fowler G."/>
            <person name="Francisco L."/>
            <person name="Fu Q."/>
            <person name="Gubbala S."/>
            <person name="Hale W."/>
            <person name="Han Y."/>
            <person name="Hemphill L."/>
            <person name="Highlander S.K."/>
            <person name="Hirani K."/>
            <person name="Hogues M."/>
            <person name="Jackson L."/>
            <person name="Jakkamsetti A."/>
            <person name="Javaid M."/>
            <person name="Jiang H."/>
            <person name="Korchina V."/>
            <person name="Kovar C."/>
            <person name="Lara F."/>
            <person name="Lee S."/>
            <person name="Mata R."/>
            <person name="Mathew T."/>
            <person name="Moen C."/>
            <person name="Morales K."/>
            <person name="Munidasa M."/>
            <person name="Nazareth L."/>
            <person name="Ngo R."/>
            <person name="Nguyen L."/>
            <person name="Okwuonu G."/>
            <person name="Ongeri F."/>
            <person name="Patil S."/>
            <person name="Petrosino J."/>
            <person name="Pham C."/>
            <person name="Pham P."/>
            <person name="Pu L.-L."/>
            <person name="Puazo M."/>
            <person name="Raj R."/>
            <person name="Reid J."/>
            <person name="Rouhana J."/>
            <person name="Saada N."/>
            <person name="Shang Y."/>
            <person name="Simmons D."/>
            <person name="Thornton R."/>
            <person name="Warren J."/>
            <person name="Weissenberger G."/>
            <person name="Zhang J."/>
            <person name="Zhang L."/>
            <person name="Zhou C."/>
            <person name="Zhu D."/>
            <person name="Muzny D."/>
            <person name="Worley K."/>
            <person name="Gibbs R."/>
        </authorList>
    </citation>
    <scope>NUCLEOTIDE SEQUENCE [LARGE SCALE GENOMIC DNA]</scope>
    <source>
        <strain evidence="6 7">ATCC 33200</strain>
    </source>
</reference>
<evidence type="ECO:0000256" key="3">
    <source>
        <dbReference type="ARBA" id="ARBA00022989"/>
    </source>
</evidence>
<gene>
    <name evidence="6" type="ORF">HMPREF0528_0140</name>
</gene>